<sequence length="680" mass="72571">MSAGSGMDDLLASIRRRVTLYTITGSPVHLLGREATDEGIALWNAAANVGEAGKRTMNVAPMAALAWFYWCRYWSLPDGVGDAERETAVPLFRVIGADWPELVPEILIADTDLDDWCEEATDLLERCEVRDEPAALDRAISLFRQVLQMIDIARSPRGDVLNNLGMALRLRFERRGDPQDLDDAVLAGQIAVDSTPDGPERTMYAANLGARLQARYLRDGDPADLNEAVDTTRIAVDGMRAADPARAKHVSNLGLALRMRFERFGDPADIDEAVVVGRAALERCPPGDPSRVRCLGNLSGSLQVRFGRRGDPADLDAAVAAVRETLRLIPGDHPDLGGHLSNLTVMLQTRYGGRGDRADLDAAVEAARGAEKLVPRGHVNRGQVLSYLGAALAGRFDRLGDRADVDAAVETGRAALDAAHASDPGRPTFLTHLATALNARCAAFGDPDDLDGALAAAREAASTAPVGHPHRARFLSNLAGVLLRRAEKSGDPDDLDAVIATAETVVAEFPTNHPDRSTVLSNLGIAVRARFLESGTAADADRASRAWREGAATPTAPAAIRLRCADTWGDFAASLERWPEAAEALATAVRLLPLSAWRGLSRHSVEDELVRADGVARDAGACTIAAGDPRGAVVALEEGRAVGWAQLLDTRTDLTLLRATAPDLGRRLDALRSGLDQPAA</sequence>
<dbReference type="RefSeq" id="WP_203718108.1">
    <property type="nucleotide sequence ID" value="NZ_BONE01000084.1"/>
</dbReference>
<organism evidence="1 2">
    <name type="scientific">Asanoa siamensis</name>
    <dbReference type="NCBI Taxonomy" id="926357"/>
    <lineage>
        <taxon>Bacteria</taxon>
        <taxon>Bacillati</taxon>
        <taxon>Actinomycetota</taxon>
        <taxon>Actinomycetes</taxon>
        <taxon>Micromonosporales</taxon>
        <taxon>Micromonosporaceae</taxon>
        <taxon>Asanoa</taxon>
    </lineage>
</organism>
<evidence type="ECO:0008006" key="3">
    <source>
        <dbReference type="Google" id="ProtNLM"/>
    </source>
</evidence>
<dbReference type="InterPro" id="IPR011990">
    <property type="entry name" value="TPR-like_helical_dom_sf"/>
</dbReference>
<accession>A0ABQ4D136</accession>
<dbReference type="Gene3D" id="1.25.40.10">
    <property type="entry name" value="Tetratricopeptide repeat domain"/>
    <property type="match status" value="1"/>
</dbReference>
<dbReference type="EMBL" id="BONE01000084">
    <property type="protein sequence ID" value="GIF77255.1"/>
    <property type="molecule type" value="Genomic_DNA"/>
</dbReference>
<reference evidence="1 2" key="1">
    <citation type="submission" date="2021-01" db="EMBL/GenBank/DDBJ databases">
        <title>Whole genome shotgun sequence of Asanoa siamensis NBRC 107932.</title>
        <authorList>
            <person name="Komaki H."/>
            <person name="Tamura T."/>
        </authorList>
    </citation>
    <scope>NUCLEOTIDE SEQUENCE [LARGE SCALE GENOMIC DNA]</scope>
    <source>
        <strain evidence="1 2">NBRC 107932</strain>
    </source>
</reference>
<evidence type="ECO:0000313" key="1">
    <source>
        <dbReference type="EMBL" id="GIF77255.1"/>
    </source>
</evidence>
<proteinExistence type="predicted"/>
<name>A0ABQ4D136_9ACTN</name>
<protein>
    <recommendedName>
        <fullName evidence="3">Tetratricopeptide repeat protein</fullName>
    </recommendedName>
</protein>
<dbReference type="Proteomes" id="UP000604117">
    <property type="component" value="Unassembled WGS sequence"/>
</dbReference>
<keyword evidence="2" id="KW-1185">Reference proteome</keyword>
<evidence type="ECO:0000313" key="2">
    <source>
        <dbReference type="Proteomes" id="UP000604117"/>
    </source>
</evidence>
<gene>
    <name evidence="1" type="ORF">Asi02nite_67730</name>
</gene>
<comment type="caution">
    <text evidence="1">The sequence shown here is derived from an EMBL/GenBank/DDBJ whole genome shotgun (WGS) entry which is preliminary data.</text>
</comment>